<organism evidence="1 2">
    <name type="scientific">Yanghanlia caeni</name>
    <dbReference type="NCBI Taxonomy" id="3064283"/>
    <lineage>
        <taxon>Bacteria</taxon>
        <taxon>Pseudomonadati</taxon>
        <taxon>Pseudomonadota</taxon>
        <taxon>Betaproteobacteria</taxon>
        <taxon>Burkholderiales</taxon>
        <taxon>Alcaligenaceae</taxon>
        <taxon>Yanghanlia</taxon>
    </lineage>
</organism>
<dbReference type="NCBIfam" id="TIGR01560">
    <property type="entry name" value="put_DNA_pack"/>
    <property type="match status" value="1"/>
</dbReference>
<dbReference type="InterPro" id="IPR021146">
    <property type="entry name" value="Phage_gp6-like_head-tail"/>
</dbReference>
<dbReference type="EMBL" id="JAUZQE010000023">
    <property type="protein sequence ID" value="MDR4126391.1"/>
    <property type="molecule type" value="Genomic_DNA"/>
</dbReference>
<protein>
    <submittedName>
        <fullName evidence="1">Head-tail connector protein</fullName>
    </submittedName>
</protein>
<dbReference type="Gene3D" id="1.10.3230.30">
    <property type="entry name" value="Phage gp6-like head-tail connector protein"/>
    <property type="match status" value="1"/>
</dbReference>
<dbReference type="Pfam" id="PF05135">
    <property type="entry name" value="Phage_connect_1"/>
    <property type="match status" value="1"/>
</dbReference>
<sequence length="95" mass="10596">MMTLEDVKLHLRVDHDDEDDTISLYLDAAINGVANYLNAEYDDLATDPDAPAPIKAAVLLAVGDLYANREGQADRQLFSNPTYERLLNPYRVMAV</sequence>
<dbReference type="CDD" id="cd08054">
    <property type="entry name" value="gp6"/>
    <property type="match status" value="1"/>
</dbReference>
<accession>A0ABU1D7G8</accession>
<keyword evidence="2" id="KW-1185">Reference proteome</keyword>
<reference evidence="1 2" key="1">
    <citation type="submission" date="2023-08" db="EMBL/GenBank/DDBJ databases">
        <title>Alcaligenaceae gen. nov., a novel taxon isolated from the sludge of Yixing Pesticide Factory.</title>
        <authorList>
            <person name="Ruan L."/>
        </authorList>
    </citation>
    <scope>NUCLEOTIDE SEQUENCE [LARGE SCALE GENOMIC DNA]</scope>
    <source>
        <strain evidence="1 2">LG-2</strain>
    </source>
</reference>
<gene>
    <name evidence="1" type="ORF">Q8947_10415</name>
</gene>
<dbReference type="InterPro" id="IPR006450">
    <property type="entry name" value="Phage_HK97_gp6-like"/>
</dbReference>
<dbReference type="RefSeq" id="WP_347287215.1">
    <property type="nucleotide sequence ID" value="NZ_JAUZQE010000023.1"/>
</dbReference>
<comment type="caution">
    <text evidence="1">The sequence shown here is derived from an EMBL/GenBank/DDBJ whole genome shotgun (WGS) entry which is preliminary data.</text>
</comment>
<evidence type="ECO:0000313" key="2">
    <source>
        <dbReference type="Proteomes" id="UP001232156"/>
    </source>
</evidence>
<dbReference type="Proteomes" id="UP001232156">
    <property type="component" value="Unassembled WGS sequence"/>
</dbReference>
<proteinExistence type="predicted"/>
<name>A0ABU1D7G8_9BURK</name>
<evidence type="ECO:0000313" key="1">
    <source>
        <dbReference type="EMBL" id="MDR4126391.1"/>
    </source>
</evidence>